<evidence type="ECO:0000313" key="3">
    <source>
        <dbReference type="EMBL" id="KKO08352.1"/>
    </source>
</evidence>
<accession>A0A0F9Y8S0</accession>
<proteinExistence type="predicted"/>
<dbReference type="InterPro" id="IPR057153">
    <property type="entry name" value="DUF7831"/>
</dbReference>
<evidence type="ECO:0000259" key="1">
    <source>
        <dbReference type="Pfam" id="PF10686"/>
    </source>
</evidence>
<dbReference type="InterPro" id="IPR019627">
    <property type="entry name" value="YAcAr"/>
</dbReference>
<evidence type="ECO:0000259" key="2">
    <source>
        <dbReference type="Pfam" id="PF25176"/>
    </source>
</evidence>
<gene>
    <name evidence="3" type="ORF">LCGC14_0042900</name>
</gene>
<dbReference type="EMBL" id="LAZR01000009">
    <property type="protein sequence ID" value="KKO08352.1"/>
    <property type="molecule type" value="Genomic_DNA"/>
</dbReference>
<dbReference type="AlphaFoldDB" id="A0A0F9Y8S0"/>
<dbReference type="Pfam" id="PF10686">
    <property type="entry name" value="YAcAr"/>
    <property type="match status" value="1"/>
</dbReference>
<name>A0A0F9Y8S0_9ZZZZ</name>
<comment type="caution">
    <text evidence="3">The sequence shown here is derived from an EMBL/GenBank/DDBJ whole genome shotgun (WGS) entry which is preliminary data.</text>
</comment>
<feature type="domain" description="YspA cpYpsA-related SLOG" evidence="1">
    <location>
        <begin position="140"/>
        <end position="206"/>
    </location>
</feature>
<protein>
    <submittedName>
        <fullName evidence="3">Uncharacterized protein</fullName>
    </submittedName>
</protein>
<reference evidence="3" key="1">
    <citation type="journal article" date="2015" name="Nature">
        <title>Complex archaea that bridge the gap between prokaryotes and eukaryotes.</title>
        <authorList>
            <person name="Spang A."/>
            <person name="Saw J.H."/>
            <person name="Jorgensen S.L."/>
            <person name="Zaremba-Niedzwiedzka K."/>
            <person name="Martijn J."/>
            <person name="Lind A.E."/>
            <person name="van Eijk R."/>
            <person name="Schleper C."/>
            <person name="Guy L."/>
            <person name="Ettema T.J."/>
        </authorList>
    </citation>
    <scope>NUCLEOTIDE SEQUENCE</scope>
</reference>
<sequence length="279" mass="30672">MPMRLYHGYYSPQACRDEPEATFIYGDNFQRYGRGKYAGQAIIRDMPNALGLAVKHEPKRDHRSYLSNDDIQVFINELHRVHEVIAPRLRAGGTVYWPADGLGTGLAEMPKRAPLLYKKLCAYSSGLFRLKGDTDYISAIVCGGTKFNNDDLAHKGLGQFLVEDQKAGTVIEIIQGGAGGADRMAADWATLNGSVQTPMKVNFKRHGYAGIEILNHDMATRLEARRDQARVKALVIGMPGGKGTAHMLSIAHDRGFEVLHIGSDIQARPASSSQASFEL</sequence>
<dbReference type="Pfam" id="PF25176">
    <property type="entry name" value="DUF7831"/>
    <property type="match status" value="1"/>
</dbReference>
<feature type="domain" description="DUF7831" evidence="2">
    <location>
        <begin position="6"/>
        <end position="122"/>
    </location>
</feature>
<organism evidence="3">
    <name type="scientific">marine sediment metagenome</name>
    <dbReference type="NCBI Taxonomy" id="412755"/>
    <lineage>
        <taxon>unclassified sequences</taxon>
        <taxon>metagenomes</taxon>
        <taxon>ecological metagenomes</taxon>
    </lineage>
</organism>